<sequence>MLILALTPTRRIPPTVLATASGFKLVPGYGRPQDPLSTPGPQRRWMNFQPHQASLWRTLPWDQKVYLRFLEEHKKAADKGAEDLSWTLPLMPFIMRRGSIMYALNLKHYVILLDRISLSVKLDDPKSEPVLTVEAYMMTSLLADNVPNPWKVLWSQVDTAPALGPNQAPWDIHVRSEYDIRPKDNPSLPLTKVSRFFDKECSRVISWEGVLRIPIKYLGTAIPRRWFSASEESVGRLDPYRQAWPLPRDFLAYCPALADPDVGPIDAHYHGYSVSSSGLSASRLWPFGSRTCLVFSHQGKEKERMLSAARKLAQKFHESGRVRTAKVKELSLEQIVKKVTPARKNNPDLNRILITRELEKWRGMTMLIHVSTNISKSVFCQLVELVSRRMGEDTAVILTLLGRKPYSLIFDHESETVREAFGTEVIFRPPLEGAAVLEKQEATPEEDEQMKRLIEKFLSQEEQRKVREREEAERRRLKAEEDLKMAPIRKEMERRRQAELQRRIEEQKRAQRQREIDELKELKLQHGVDALYEAAVKHEIKASLREEGLDTATEADATRDLDSNPFPEETDKDTEEAQLIEGSISIENGDICIEKEGSITVMDGFLNKRDGSIVIKTGFVKMDDGNIIFVQRSDATYFREDFSKMSISFEDGISTPSDHFEDGISTPSDQEDSAKEDSDVDSYDEGDPNADLVSLVDAVIDIKDGWIEIIEGSIKVTGEEGFDDNRKILSSIRIKRGKINIISGSATFKEGKEGFINCSFDISKTTLNFKDGFSDVKELDDADSYSVRNWGDGYKPITGDSGYSSNNWIYEPIVEIPDTARERVYKRQEAIEKVARAEYKARIERERAEEKARIERERAEEKARIERERAEQKARNKIERAEKKARIERERIAEEERLRKERIAEAERLRKEKLAKKRADMRANLQMSFLQPDNKKKGGRD</sequence>
<dbReference type="EMBL" id="JAUKTV010000017">
    <property type="protein sequence ID" value="KAK0710415.1"/>
    <property type="molecule type" value="Genomic_DNA"/>
</dbReference>
<evidence type="ECO:0000256" key="2">
    <source>
        <dbReference type="SAM" id="MobiDB-lite"/>
    </source>
</evidence>
<feature type="region of interest" description="Disordered" evidence="2">
    <location>
        <begin position="915"/>
        <end position="941"/>
    </location>
</feature>
<comment type="caution">
    <text evidence="3">The sequence shown here is derived from an EMBL/GenBank/DDBJ whole genome shotgun (WGS) entry which is preliminary data.</text>
</comment>
<evidence type="ECO:0000256" key="1">
    <source>
        <dbReference type="SAM" id="Coils"/>
    </source>
</evidence>
<feature type="compositionally biased region" description="Acidic residues" evidence="2">
    <location>
        <begin position="678"/>
        <end position="688"/>
    </location>
</feature>
<evidence type="ECO:0000313" key="3">
    <source>
        <dbReference type="EMBL" id="KAK0710415.1"/>
    </source>
</evidence>
<dbReference type="Proteomes" id="UP001172159">
    <property type="component" value="Unassembled WGS sequence"/>
</dbReference>
<organism evidence="3 4">
    <name type="scientific">Apiosordaria backusii</name>
    <dbReference type="NCBI Taxonomy" id="314023"/>
    <lineage>
        <taxon>Eukaryota</taxon>
        <taxon>Fungi</taxon>
        <taxon>Dikarya</taxon>
        <taxon>Ascomycota</taxon>
        <taxon>Pezizomycotina</taxon>
        <taxon>Sordariomycetes</taxon>
        <taxon>Sordariomycetidae</taxon>
        <taxon>Sordariales</taxon>
        <taxon>Lasiosphaeriaceae</taxon>
        <taxon>Apiosordaria</taxon>
    </lineage>
</organism>
<feature type="region of interest" description="Disordered" evidence="2">
    <location>
        <begin position="547"/>
        <end position="575"/>
    </location>
</feature>
<name>A0AA40A718_9PEZI</name>
<feature type="region of interest" description="Disordered" evidence="2">
    <location>
        <begin position="857"/>
        <end position="876"/>
    </location>
</feature>
<protein>
    <submittedName>
        <fullName evidence="3">Uncharacterized protein</fullName>
    </submittedName>
</protein>
<feature type="region of interest" description="Disordered" evidence="2">
    <location>
        <begin position="653"/>
        <end position="688"/>
    </location>
</feature>
<gene>
    <name evidence="3" type="ORF">B0T21DRAFT_396646</name>
</gene>
<reference evidence="3" key="1">
    <citation type="submission" date="2023-06" db="EMBL/GenBank/DDBJ databases">
        <title>Genome-scale phylogeny and comparative genomics of the fungal order Sordariales.</title>
        <authorList>
            <consortium name="Lawrence Berkeley National Laboratory"/>
            <person name="Hensen N."/>
            <person name="Bonometti L."/>
            <person name="Westerberg I."/>
            <person name="Brannstrom I.O."/>
            <person name="Guillou S."/>
            <person name="Cros-Aarteil S."/>
            <person name="Calhoun S."/>
            <person name="Haridas S."/>
            <person name="Kuo A."/>
            <person name="Mondo S."/>
            <person name="Pangilinan J."/>
            <person name="Riley R."/>
            <person name="Labutti K."/>
            <person name="Andreopoulos B."/>
            <person name="Lipzen A."/>
            <person name="Chen C."/>
            <person name="Yanf M."/>
            <person name="Daum C."/>
            <person name="Ng V."/>
            <person name="Clum A."/>
            <person name="Steindorff A."/>
            <person name="Ohm R."/>
            <person name="Martin F."/>
            <person name="Silar P."/>
            <person name="Natvig D."/>
            <person name="Lalanne C."/>
            <person name="Gautier V."/>
            <person name="Ament-Velasquez S.L."/>
            <person name="Kruys A."/>
            <person name="Hutchinson M.I."/>
            <person name="Powell A.J."/>
            <person name="Barry K."/>
            <person name="Miller A.N."/>
            <person name="Grigoriev I.V."/>
            <person name="Debuchy R."/>
            <person name="Gladieux P."/>
            <person name="Thoren M.H."/>
            <person name="Johannesson H."/>
        </authorList>
    </citation>
    <scope>NUCLEOTIDE SEQUENCE</scope>
    <source>
        <strain evidence="3">CBS 540.89</strain>
    </source>
</reference>
<feature type="coiled-coil region" evidence="1">
    <location>
        <begin position="455"/>
        <end position="525"/>
    </location>
</feature>
<accession>A0AA40A718</accession>
<evidence type="ECO:0000313" key="4">
    <source>
        <dbReference type="Proteomes" id="UP001172159"/>
    </source>
</evidence>
<keyword evidence="1" id="KW-0175">Coiled coil</keyword>
<proteinExistence type="predicted"/>
<keyword evidence="4" id="KW-1185">Reference proteome</keyword>
<dbReference type="AlphaFoldDB" id="A0AA40A718"/>